<name>A0A2S8B2K0_9SPHN</name>
<dbReference type="Proteomes" id="UP000238954">
    <property type="component" value="Chromosome"/>
</dbReference>
<dbReference type="EMBL" id="PHFW01000003">
    <property type="protein sequence ID" value="PQM26635.1"/>
    <property type="molecule type" value="Genomic_DNA"/>
</dbReference>
<sequence>MAVWRLPAFGPHALKSRNSVHRIKPLDALCPGPQLPTIRGIIGLTRQGANLEQIWLDGRASARRRTLQTVHSPDLEQALNQLVDDGEFHHLDGQLGRFNLFEAMGGVRSELRHSNFLAFLFSPNRAHGLAGFALQKVLRAILDDITPESRPIRPLELAVADLDDAFVQRERDNIDLLIEIPSLKLVVLIENKVGAAASDGQLQRYRAVVERRYPDYRRLLVFLTPHGITPDCEGYVAFSYRRLAEVFDELSRHEMIASEPKLLLAHYVEMLRRHVVPHEELRDLALRLYERHREAFDFVFKARPEPNGILDDLKARVLSVEGLEEDRSVANIFRFYPARWNETLAGARCSTSSWTRSGRGLLFEIKLHPSTGRVHLVLVMGPLDQPLRDKIYTGAMSRPDLFKGLVKPMGRHHSTLFNRELLTASLAPTLDFELQSLTASLAWSDFQGTELSPLIETVEHIAAKALADEN</sequence>
<proteinExistence type="predicted"/>
<gene>
    <name evidence="1" type="ORF">CVO77_16635</name>
</gene>
<evidence type="ECO:0008006" key="3">
    <source>
        <dbReference type="Google" id="ProtNLM"/>
    </source>
</evidence>
<accession>A0A2S8B2K0</accession>
<protein>
    <recommendedName>
        <fullName evidence="3">PD-(D/E)XK nuclease family protein</fullName>
    </recommendedName>
</protein>
<keyword evidence="2" id="KW-1185">Reference proteome</keyword>
<evidence type="ECO:0000313" key="2">
    <source>
        <dbReference type="Proteomes" id="UP000238954"/>
    </source>
</evidence>
<comment type="caution">
    <text evidence="1">The sequence shown here is derived from an EMBL/GenBank/DDBJ whole genome shotgun (WGS) entry which is preliminary data.</text>
</comment>
<reference evidence="2" key="1">
    <citation type="submission" date="2017-11" db="EMBL/GenBank/DDBJ databases">
        <title>The complete genome sequence of Sphingopyxis pomeranensis sp. nov. strain WS5A3p.</title>
        <authorList>
            <person name="Kaminski M.A."/>
        </authorList>
    </citation>
    <scope>NUCLEOTIDE SEQUENCE [LARGE SCALE GENOMIC DNA]</scope>
    <source>
        <strain evidence="2">WS5A3p</strain>
    </source>
</reference>
<evidence type="ECO:0000313" key="1">
    <source>
        <dbReference type="EMBL" id="PQM26635.1"/>
    </source>
</evidence>
<dbReference type="Pfam" id="PF14281">
    <property type="entry name" value="PDDEXK_4"/>
    <property type="match status" value="1"/>
</dbReference>
<organism evidence="1 2">
    <name type="scientific">Sphingopyxis lindanitolerans</name>
    <dbReference type="NCBI Taxonomy" id="2054227"/>
    <lineage>
        <taxon>Bacteria</taxon>
        <taxon>Pseudomonadati</taxon>
        <taxon>Pseudomonadota</taxon>
        <taxon>Alphaproteobacteria</taxon>
        <taxon>Sphingomonadales</taxon>
        <taxon>Sphingomonadaceae</taxon>
        <taxon>Sphingopyxis</taxon>
    </lineage>
</organism>
<dbReference type="InterPro" id="IPR029470">
    <property type="entry name" value="PDDEXK_4"/>
</dbReference>
<dbReference type="AlphaFoldDB" id="A0A2S8B2K0"/>